<dbReference type="AlphaFoldDB" id="A0A9P8L6E7"/>
<dbReference type="InterPro" id="IPR007526">
    <property type="entry name" value="SWIRM"/>
</dbReference>
<feature type="domain" description="SWIRM" evidence="2">
    <location>
        <begin position="306"/>
        <end position="377"/>
    </location>
</feature>
<dbReference type="FunFam" id="1.10.10.10:FF:000087">
    <property type="entry name" value="Transcriptional adapter 2"/>
    <property type="match status" value="1"/>
</dbReference>
<dbReference type="Proteomes" id="UP000750711">
    <property type="component" value="Unassembled WGS sequence"/>
</dbReference>
<dbReference type="Gene3D" id="1.10.10.10">
    <property type="entry name" value="Winged helix-like DNA-binding domain superfamily/Winged helix DNA-binding domain"/>
    <property type="match status" value="1"/>
</dbReference>
<dbReference type="Pfam" id="PF04433">
    <property type="entry name" value="SWIRM"/>
    <property type="match status" value="1"/>
</dbReference>
<comment type="caution">
    <text evidence="3">The sequence shown here is derived from an EMBL/GenBank/DDBJ whole genome shotgun (WGS) entry which is preliminary data.</text>
</comment>
<dbReference type="GO" id="GO:0010468">
    <property type="term" value="P:regulation of gene expression"/>
    <property type="evidence" value="ECO:0007669"/>
    <property type="project" value="UniProtKB-ARBA"/>
</dbReference>
<evidence type="ECO:0000256" key="1">
    <source>
        <dbReference type="SAM" id="MobiDB-lite"/>
    </source>
</evidence>
<proteinExistence type="predicted"/>
<dbReference type="SUPFAM" id="SSF46689">
    <property type="entry name" value="Homeodomain-like"/>
    <property type="match status" value="1"/>
</dbReference>
<reference evidence="3" key="1">
    <citation type="submission" date="2021-03" db="EMBL/GenBank/DDBJ databases">
        <title>Comparative genomics and phylogenomic investigation of the class Geoglossomycetes provide insights into ecological specialization and systematics.</title>
        <authorList>
            <person name="Melie T."/>
            <person name="Pirro S."/>
            <person name="Miller A.N."/>
            <person name="Quandt A."/>
        </authorList>
    </citation>
    <scope>NUCLEOTIDE SEQUENCE</scope>
    <source>
        <strain evidence="3">CAQ_001_2017</strain>
    </source>
</reference>
<feature type="region of interest" description="Disordered" evidence="1">
    <location>
        <begin position="1"/>
        <end position="30"/>
    </location>
</feature>
<protein>
    <recommendedName>
        <fullName evidence="2">SWIRM domain-containing protein</fullName>
    </recommendedName>
</protein>
<feature type="compositionally biased region" description="Low complexity" evidence="1">
    <location>
        <begin position="16"/>
        <end position="28"/>
    </location>
</feature>
<organism evidence="3 4">
    <name type="scientific">Trichoglossum hirsutum</name>
    <dbReference type="NCBI Taxonomy" id="265104"/>
    <lineage>
        <taxon>Eukaryota</taxon>
        <taxon>Fungi</taxon>
        <taxon>Dikarya</taxon>
        <taxon>Ascomycota</taxon>
        <taxon>Pezizomycotina</taxon>
        <taxon>Geoglossomycetes</taxon>
        <taxon>Geoglossales</taxon>
        <taxon>Geoglossaceae</taxon>
        <taxon>Trichoglossum</taxon>
    </lineage>
</organism>
<evidence type="ECO:0000313" key="3">
    <source>
        <dbReference type="EMBL" id="KAH0548098.1"/>
    </source>
</evidence>
<sequence length="385" mass="42466">MITPPKEELYDSFNFPSRSTKPSSSITSDNTLAPMLGLQAQQVQTMNLPSPPISPWNTITREEGGGVNVVCSPLMSDSGIRDPPLFSRSNSETGLSADEPLFPPSEHHKPAVAALPASALPSVRIVEKEIHTAVEQHIASVPKPAVQPTKDEYVTFLEGVRQLYNRDPERWLRQEQHYFYTRYGKGNPGSGVQKSGHASLHRRIAPAPATVSKLPNSLGRSPRKPRAPRTPKPSPRSNVYDSFDASESPRLSTAAAAANKMDYESLPDYSPPLSTLPDNNKCLKPELRGSLANSGPLDLSHDPLSSMLHPAELHLASALRLPCATYLRVKRLIFRELVRFARNGAEFKKTHCQQTCGIDVNKASSIWKAYNKVGWLDPKHVNKYV</sequence>
<accession>A0A9P8L6E7</accession>
<name>A0A9P8L6E7_9PEZI</name>
<evidence type="ECO:0000313" key="4">
    <source>
        <dbReference type="Proteomes" id="UP000750711"/>
    </source>
</evidence>
<dbReference type="InterPro" id="IPR036388">
    <property type="entry name" value="WH-like_DNA-bd_sf"/>
</dbReference>
<dbReference type="EMBL" id="JAGHQM010002841">
    <property type="protein sequence ID" value="KAH0548098.1"/>
    <property type="molecule type" value="Genomic_DNA"/>
</dbReference>
<keyword evidence="4" id="KW-1185">Reference proteome</keyword>
<gene>
    <name evidence="3" type="ORF">GP486_008169</name>
</gene>
<evidence type="ECO:0000259" key="2">
    <source>
        <dbReference type="Pfam" id="PF04433"/>
    </source>
</evidence>
<dbReference type="InterPro" id="IPR009057">
    <property type="entry name" value="Homeodomain-like_sf"/>
</dbReference>
<feature type="region of interest" description="Disordered" evidence="1">
    <location>
        <begin position="206"/>
        <end position="247"/>
    </location>
</feature>